<dbReference type="InterPro" id="IPR036511">
    <property type="entry name" value="TGT-like_sf"/>
</dbReference>
<dbReference type="NCBIfam" id="TIGR00449">
    <property type="entry name" value="tgt_general"/>
    <property type="match status" value="1"/>
</dbReference>
<evidence type="ECO:0000256" key="4">
    <source>
        <dbReference type="ARBA" id="ARBA00007983"/>
    </source>
</evidence>
<accession>A0AAD8YH21</accession>
<evidence type="ECO:0000256" key="13">
    <source>
        <dbReference type="RuleBase" id="RU000672"/>
    </source>
</evidence>
<comment type="caution">
    <text evidence="18">The sequence shown here is derived from an EMBL/GenBank/DDBJ whole genome shotgun (WGS) entry which is preliminary data.</text>
</comment>
<comment type="PTM">
    <text evidence="12 13">Topaquinone (TPQ) is generated by copper-dependent autoxidation of a specific tyrosyl residue.</text>
</comment>
<comment type="cofactor">
    <cofactor evidence="1">
        <name>Cu cation</name>
        <dbReference type="ChEBI" id="CHEBI:23378"/>
    </cofactor>
</comment>
<comment type="cofactor">
    <cofactor evidence="13">
        <name>Cu cation</name>
        <dbReference type="ChEBI" id="CHEBI:23378"/>
    </cofactor>
    <text evidence="13">Contains 1 topaquinone per subunit.</text>
</comment>
<dbReference type="SUPFAM" id="SSF54416">
    <property type="entry name" value="Amine oxidase N-terminal region"/>
    <property type="match status" value="2"/>
</dbReference>
<feature type="active site" description="Proton acceptor" evidence="11">
    <location>
        <position position="271"/>
    </location>
</feature>
<dbReference type="Pfam" id="PF01179">
    <property type="entry name" value="Cu_amine_oxid"/>
    <property type="match status" value="2"/>
</dbReference>
<dbReference type="GO" id="GO:0009308">
    <property type="term" value="P:amine metabolic process"/>
    <property type="evidence" value="ECO:0007669"/>
    <property type="project" value="UniProtKB-UniRule"/>
</dbReference>
<dbReference type="InterPro" id="IPR015802">
    <property type="entry name" value="Cu_amine_oxidase_N3"/>
</dbReference>
<evidence type="ECO:0000256" key="6">
    <source>
        <dbReference type="ARBA" id="ARBA00022723"/>
    </source>
</evidence>
<dbReference type="GO" id="GO:0048038">
    <property type="term" value="F:quinone binding"/>
    <property type="evidence" value="ECO:0007669"/>
    <property type="project" value="InterPro"/>
</dbReference>
<dbReference type="Pfam" id="PF02728">
    <property type="entry name" value="Cu_amine_oxidN3"/>
    <property type="match status" value="1"/>
</dbReference>
<dbReference type="Gene3D" id="2.70.98.20">
    <property type="entry name" value="Copper amine oxidase, catalytic domain"/>
    <property type="match status" value="2"/>
</dbReference>
<sequence length="1073" mass="119130">MDALTPDEIQTASSAVKGYMSASGVDDPRFVAVSLKEPKPNIDEPPKRQAEVLVLNPSTGIATEMLVQGDEVISSEDLPLGTQPMLTPADCDLAESISKSSEEVQRALKERYDITDMDKVVGDPWSVHLASEEDRLLVEGDGKPKRLVQTFLYQRMEGEGMECNHYAHPIDILPIVDLNSKSVVRIDDSMAPKNERFEYSAKGWPSFNVSDNNLVDWQGWSIRVGFNYREGLVLQDIKYKGRPIMNRASLVEMAVPYGDPSAPFTRKCAFDVGDYGLGYCANSLELGCDCLGHIHYFDVCMADEFGNPSVKKKAICMHEEDTGVLFKHVEYRNGHNESRRSRELVISSIATVVNYEYLFYWRFKLDGSIEFEIKLSGELSTNLTSSGEDPNIRAMECLLLLVSTLKLISTLETVLKKEQDAVRLYDANKARSWKISNAEGKLNSITGKPTAFKLVPFTSGAAGPTVLTHDTSSVSKKGAFAQAHLWVTPFDEKERYPAGEYTPQSLEQDGLPKWIKGNRNLEAENIVLWHSFGVTHVPRVEDFPIMNVEHTGFTLKPDGFFDGNPAIDIAPDVNKGSKLNTPGEDFTKLPSELSHVDWTKPISWGKYEPYPPSHDADAITTTDDDGDKQTVAVAPHLPLTPEGTKPSFKPPHKALEFHVHATSGRARYTTVHLPHGPVATPVFMPVGTKGTLKGLSPMDVTNSDALNNQIILANTYHLALQPGTELIRDAGGLHNFMNWDRNILTDSGGFQMVSLLKLAEITEEGVTFENPFLSDNNDKEGETNSGNKKRTRQEATESGSMMLLRPEDSIYHQNNIGSDIIMALDDVVSSVADDKTRFQIATYRTLRWLDRCFAAHRRPHDQNLFPIVQGGLDVSRGGLRDVCLAGFRERDDKAPGYAIGGLAGGESKDDFWKVVDHCCRALPDTKPRYLMGGMIRCRHVRLCLSDKNCSIWVALIDGEAPGTLRLKSHACSEDYRVIMHGCKCMACAGGYTRSRLHAMLKNDNPLAVSLVTHHNLAYMMALNKRMRDAIKNDAYGDFARSFVRDQYRGKDSGGQDVPKWVKDALAAAEISLD</sequence>
<keyword evidence="19" id="KW-1185">Reference proteome</keyword>
<keyword evidence="18" id="KW-0328">Glycosyltransferase</keyword>
<comment type="cofactor">
    <cofactor evidence="3">
        <name>Zn(2+)</name>
        <dbReference type="ChEBI" id="CHEBI:29105"/>
    </cofactor>
</comment>
<feature type="domain" description="tRNA-guanine(15) transglycosylase-like" evidence="16">
    <location>
        <begin position="665"/>
        <end position="771"/>
    </location>
</feature>
<evidence type="ECO:0000256" key="3">
    <source>
        <dbReference type="ARBA" id="ARBA00001947"/>
    </source>
</evidence>
<dbReference type="InterPro" id="IPR049948">
    <property type="entry name" value="Cu_Am_ox_TPQ-bd"/>
</dbReference>
<keyword evidence="8 13" id="KW-0560">Oxidoreductase</keyword>
<dbReference type="GO" id="GO:0006400">
    <property type="term" value="P:tRNA modification"/>
    <property type="evidence" value="ECO:0007669"/>
    <property type="project" value="InterPro"/>
</dbReference>
<dbReference type="GO" id="GO:0016757">
    <property type="term" value="F:glycosyltransferase activity"/>
    <property type="evidence" value="ECO:0007669"/>
    <property type="project" value="UniProtKB-KW"/>
</dbReference>
<evidence type="ECO:0000256" key="9">
    <source>
        <dbReference type="ARBA" id="ARBA00023008"/>
    </source>
</evidence>
<comment type="similarity">
    <text evidence="4 13">Belongs to the copper/topaquinone oxidase family.</text>
</comment>
<evidence type="ECO:0000259" key="17">
    <source>
        <dbReference type="Pfam" id="PF02728"/>
    </source>
</evidence>
<dbReference type="InterPro" id="IPR000269">
    <property type="entry name" value="Cu_amine_oxidase"/>
</dbReference>
<feature type="domain" description="Copper amine oxidase catalytic" evidence="15">
    <location>
        <begin position="203"/>
        <end position="389"/>
    </location>
</feature>
<dbReference type="GO" id="GO:0008131">
    <property type="term" value="F:primary methylamine oxidase activity"/>
    <property type="evidence" value="ECO:0007669"/>
    <property type="project" value="InterPro"/>
</dbReference>
<dbReference type="InterPro" id="IPR015798">
    <property type="entry name" value="Cu_amine_oxidase_C"/>
</dbReference>
<proteinExistence type="inferred from homology"/>
<dbReference type="InterPro" id="IPR002616">
    <property type="entry name" value="tRNA_ribo_trans-like"/>
</dbReference>
<dbReference type="EC" id="1.4.3.-" evidence="13"/>
<evidence type="ECO:0000256" key="12">
    <source>
        <dbReference type="PIRSR" id="PIRSR600269-51"/>
    </source>
</evidence>
<keyword evidence="18" id="KW-0808">Transferase</keyword>
<evidence type="ECO:0000313" key="18">
    <source>
        <dbReference type="EMBL" id="KAK1745177.1"/>
    </source>
</evidence>
<name>A0AAD8YH21_9STRA</name>
<comment type="subunit">
    <text evidence="5">Homodimer.</text>
</comment>
<dbReference type="Pfam" id="PF01702">
    <property type="entry name" value="TGT"/>
    <property type="match status" value="2"/>
</dbReference>
<organism evidence="18 19">
    <name type="scientific">Skeletonema marinoi</name>
    <dbReference type="NCBI Taxonomy" id="267567"/>
    <lineage>
        <taxon>Eukaryota</taxon>
        <taxon>Sar</taxon>
        <taxon>Stramenopiles</taxon>
        <taxon>Ochrophyta</taxon>
        <taxon>Bacillariophyta</taxon>
        <taxon>Coscinodiscophyceae</taxon>
        <taxon>Thalassiosirophycidae</taxon>
        <taxon>Thalassiosirales</taxon>
        <taxon>Skeletonemataceae</taxon>
        <taxon>Skeletonema</taxon>
        <taxon>Skeletonema marinoi-dohrnii complex</taxon>
    </lineage>
</organism>
<dbReference type="EMBL" id="JATAAI010000006">
    <property type="protein sequence ID" value="KAK1745177.1"/>
    <property type="molecule type" value="Genomic_DNA"/>
</dbReference>
<dbReference type="SUPFAM" id="SSF49998">
    <property type="entry name" value="Amine oxidase catalytic domain"/>
    <property type="match status" value="1"/>
</dbReference>
<comment type="cofactor">
    <cofactor evidence="2">
        <name>Mn(2+)</name>
        <dbReference type="ChEBI" id="CHEBI:29035"/>
    </cofactor>
</comment>
<evidence type="ECO:0000256" key="8">
    <source>
        <dbReference type="ARBA" id="ARBA00023002"/>
    </source>
</evidence>
<dbReference type="InterPro" id="IPR016182">
    <property type="entry name" value="Cu_amine_oxidase_N-reg"/>
</dbReference>
<dbReference type="AlphaFoldDB" id="A0AAD8YH21"/>
<keyword evidence="10" id="KW-0464">Manganese</keyword>
<keyword evidence="6 13" id="KW-0479">Metal-binding</keyword>
<feature type="domain" description="tRNA-guanine(15) transglycosylase-like" evidence="16">
    <location>
        <begin position="797"/>
        <end position="1047"/>
    </location>
</feature>
<dbReference type="SUPFAM" id="SSF51713">
    <property type="entry name" value="tRNA-guanine transglycosylase"/>
    <property type="match status" value="1"/>
</dbReference>
<dbReference type="Gene3D" id="3.20.20.105">
    <property type="entry name" value="Queuine tRNA-ribosyltransferase-like"/>
    <property type="match status" value="1"/>
</dbReference>
<protein>
    <recommendedName>
        <fullName evidence="13">Amine oxidase</fullName>
        <ecNumber evidence="13">1.4.3.-</ecNumber>
    </recommendedName>
</protein>
<keyword evidence="7 11" id="KW-0801">TPQ</keyword>
<evidence type="ECO:0000259" key="16">
    <source>
        <dbReference type="Pfam" id="PF01702"/>
    </source>
</evidence>
<dbReference type="Gene3D" id="3.10.450.40">
    <property type="match status" value="2"/>
</dbReference>
<feature type="domain" description="Copper amine oxidase catalytic" evidence="15">
    <location>
        <begin position="409"/>
        <end position="567"/>
    </location>
</feature>
<dbReference type="Proteomes" id="UP001224775">
    <property type="component" value="Unassembled WGS sequence"/>
</dbReference>
<evidence type="ECO:0000256" key="1">
    <source>
        <dbReference type="ARBA" id="ARBA00001935"/>
    </source>
</evidence>
<feature type="active site" description="Schiff-base intermediate with substrate; via topaquinone" evidence="11">
    <location>
        <position position="355"/>
    </location>
</feature>
<keyword evidence="9 13" id="KW-0186">Copper</keyword>
<evidence type="ECO:0000256" key="7">
    <source>
        <dbReference type="ARBA" id="ARBA00022772"/>
    </source>
</evidence>
<feature type="modified residue" description="2',4',5'-topaquinone" evidence="12">
    <location>
        <position position="355"/>
    </location>
</feature>
<feature type="domain" description="Copper amine oxidase N3-terminal" evidence="17">
    <location>
        <begin position="84"/>
        <end position="189"/>
    </location>
</feature>
<gene>
    <name evidence="18" type="ORF">QTG54_004468</name>
</gene>
<dbReference type="PROSITE" id="PS01164">
    <property type="entry name" value="COPPER_AMINE_OXID_1"/>
    <property type="match status" value="1"/>
</dbReference>
<evidence type="ECO:0000259" key="15">
    <source>
        <dbReference type="Pfam" id="PF01179"/>
    </source>
</evidence>
<reference evidence="18" key="1">
    <citation type="submission" date="2023-06" db="EMBL/GenBank/DDBJ databases">
        <title>Survivors Of The Sea: Transcriptome response of Skeletonema marinoi to long-term dormancy.</title>
        <authorList>
            <person name="Pinder M.I.M."/>
            <person name="Kourtchenko O."/>
            <person name="Robertson E.K."/>
            <person name="Larsson T."/>
            <person name="Maumus F."/>
            <person name="Osuna-Cruz C.M."/>
            <person name="Vancaester E."/>
            <person name="Stenow R."/>
            <person name="Vandepoele K."/>
            <person name="Ploug H."/>
            <person name="Bruchert V."/>
            <person name="Godhe A."/>
            <person name="Topel M."/>
        </authorList>
    </citation>
    <scope>NUCLEOTIDE SEQUENCE</scope>
    <source>
        <strain evidence="18">R05AC</strain>
    </source>
</reference>
<dbReference type="InterPro" id="IPR036460">
    <property type="entry name" value="Cu_amine_oxidase_C_sf"/>
</dbReference>
<evidence type="ECO:0000313" key="19">
    <source>
        <dbReference type="Proteomes" id="UP001224775"/>
    </source>
</evidence>
<evidence type="ECO:0000256" key="10">
    <source>
        <dbReference type="ARBA" id="ARBA00023211"/>
    </source>
</evidence>
<evidence type="ECO:0000256" key="11">
    <source>
        <dbReference type="PIRSR" id="PIRSR600269-50"/>
    </source>
</evidence>
<feature type="region of interest" description="Disordered" evidence="14">
    <location>
        <begin position="769"/>
        <end position="799"/>
    </location>
</feature>
<dbReference type="PANTHER" id="PTHR10638:SF86">
    <property type="entry name" value="COPPER AMINE OXIDASE 1-RELATED"/>
    <property type="match status" value="1"/>
</dbReference>
<evidence type="ECO:0000256" key="5">
    <source>
        <dbReference type="ARBA" id="ARBA00011738"/>
    </source>
</evidence>
<dbReference type="PANTHER" id="PTHR10638">
    <property type="entry name" value="COPPER AMINE OXIDASE"/>
    <property type="match status" value="1"/>
</dbReference>
<evidence type="ECO:0000256" key="2">
    <source>
        <dbReference type="ARBA" id="ARBA00001936"/>
    </source>
</evidence>
<evidence type="ECO:0000256" key="14">
    <source>
        <dbReference type="SAM" id="MobiDB-lite"/>
    </source>
</evidence>
<dbReference type="GO" id="GO:0005507">
    <property type="term" value="F:copper ion binding"/>
    <property type="evidence" value="ECO:0007669"/>
    <property type="project" value="InterPro"/>
</dbReference>